<keyword evidence="4" id="KW-0443">Lipid metabolism</keyword>
<dbReference type="InterPro" id="IPR040097">
    <property type="entry name" value="FAAL/FAAC"/>
</dbReference>
<dbReference type="InterPro" id="IPR045851">
    <property type="entry name" value="AMP-bd_C_sf"/>
</dbReference>
<evidence type="ECO:0000313" key="8">
    <source>
        <dbReference type="Proteomes" id="UP001199469"/>
    </source>
</evidence>
<keyword evidence="2 7" id="KW-0436">Ligase</keyword>
<accession>A0ABS8P789</accession>
<keyword evidence="8" id="KW-1185">Reference proteome</keyword>
<comment type="similarity">
    <text evidence="1">Belongs to the ATP-dependent AMP-binding enzyme family.</text>
</comment>
<evidence type="ECO:0000256" key="3">
    <source>
        <dbReference type="ARBA" id="ARBA00022832"/>
    </source>
</evidence>
<dbReference type="Gene3D" id="3.40.50.12780">
    <property type="entry name" value="N-terminal domain of ligase-like"/>
    <property type="match status" value="1"/>
</dbReference>
<keyword evidence="3" id="KW-0276">Fatty acid metabolism</keyword>
<feature type="domain" description="AMP-binding enzyme C-terminal" evidence="6">
    <location>
        <begin position="469"/>
        <end position="573"/>
    </location>
</feature>
<dbReference type="InterPro" id="IPR000873">
    <property type="entry name" value="AMP-dep_synth/lig_dom"/>
</dbReference>
<dbReference type="EMBL" id="JAJNDB010000002">
    <property type="protein sequence ID" value="MCD2194125.1"/>
    <property type="molecule type" value="Genomic_DNA"/>
</dbReference>
<dbReference type="GO" id="GO:0016874">
    <property type="term" value="F:ligase activity"/>
    <property type="evidence" value="ECO:0007669"/>
    <property type="project" value="UniProtKB-KW"/>
</dbReference>
<gene>
    <name evidence="7" type="ORF">LQ327_12140</name>
</gene>
<dbReference type="InterPro" id="IPR042099">
    <property type="entry name" value="ANL_N_sf"/>
</dbReference>
<proteinExistence type="inferred from homology"/>
<name>A0ABS8P789_9PSEU</name>
<dbReference type="PANTHER" id="PTHR22754">
    <property type="entry name" value="DISCO-INTERACTING PROTEIN 2 DIP2 -RELATED"/>
    <property type="match status" value="1"/>
</dbReference>
<dbReference type="Pfam" id="PF23024">
    <property type="entry name" value="AMP-dom_DIP2-like"/>
    <property type="match status" value="1"/>
</dbReference>
<dbReference type="InterPro" id="IPR025110">
    <property type="entry name" value="AMP-bd_C"/>
</dbReference>
<evidence type="ECO:0000256" key="1">
    <source>
        <dbReference type="ARBA" id="ARBA00006432"/>
    </source>
</evidence>
<comment type="caution">
    <text evidence="7">The sequence shown here is derived from an EMBL/GenBank/DDBJ whole genome shotgun (WGS) entry which is preliminary data.</text>
</comment>
<sequence>MTTVLNHPVADSCPAGPVPMVTGPATWAAERGTSTAYTFTDHAASPSYRSSLTWAELERDTDDLARRLLAVAEPGERCAIMLPTGLEFVVGMLAAVRAGLVAVPLFGPDHRGHAERVRAVLDDCTPALALVTPGSVEVVEATGAAGRVLALDGTTDALPAPSRADLPVPAPDDIAYLQYTSGSTRSPAGVVVTHANVAANCAQLVAAYDLHRDTNRCVTWLPLFHDMGLVTGVLLPVCTGLASDLMDPAAFVQRPARWLDLLAGGRGTFAAAPNFAFDHCVRRVRDADLERLDLSGVAALVNGSEPVRLATIERFAERFGPVGFRRDAHRPSYGLAEATVFVATGRAGTEPHAVTLDAERLRTGEAVPAPDHDTASTLVTCGTAVGQSAVVVDPAARRPQPDGAVGELWCRGPNVGQGYHGGGERSRETFGATLAEDTRGEHPAGPWMRTGDLAVVHDGSLFITGRLKDMIIVDGRNHYPQDLEATAESADPEVRQGLVAAFGVDGGDGEQVVVLAVRRHRDDDGSAAKAVRRAVSAQHGVPVREVRFVPPNELPRTSSGKIARAASRQAYLADEPVGAR</sequence>
<dbReference type="Gene3D" id="3.30.300.30">
    <property type="match status" value="1"/>
</dbReference>
<feature type="domain" description="AMP-dependent synthetase/ligase" evidence="5">
    <location>
        <begin position="33"/>
        <end position="420"/>
    </location>
</feature>
<evidence type="ECO:0000256" key="4">
    <source>
        <dbReference type="ARBA" id="ARBA00023098"/>
    </source>
</evidence>
<dbReference type="Proteomes" id="UP001199469">
    <property type="component" value="Unassembled WGS sequence"/>
</dbReference>
<dbReference type="SUPFAM" id="SSF56801">
    <property type="entry name" value="Acetyl-CoA synthetase-like"/>
    <property type="match status" value="1"/>
</dbReference>
<dbReference type="PANTHER" id="PTHR22754:SF32">
    <property type="entry name" value="DISCO-INTERACTING PROTEIN 2"/>
    <property type="match status" value="1"/>
</dbReference>
<evidence type="ECO:0000259" key="5">
    <source>
        <dbReference type="Pfam" id="PF00501"/>
    </source>
</evidence>
<protein>
    <submittedName>
        <fullName evidence="7">Fatty acyl-AMP ligase</fullName>
    </submittedName>
</protein>
<evidence type="ECO:0000259" key="6">
    <source>
        <dbReference type="Pfam" id="PF23024"/>
    </source>
</evidence>
<dbReference type="Pfam" id="PF00501">
    <property type="entry name" value="AMP-binding"/>
    <property type="match status" value="1"/>
</dbReference>
<reference evidence="7 8" key="1">
    <citation type="submission" date="2021-11" db="EMBL/GenBank/DDBJ databases">
        <title>Draft genome sequence of Actinomycetospora sp. SF1 isolated from the rhizosphere soil.</title>
        <authorList>
            <person name="Duangmal K."/>
            <person name="Chantavorakit T."/>
        </authorList>
    </citation>
    <scope>NUCLEOTIDE SEQUENCE [LARGE SCALE GENOMIC DNA]</scope>
    <source>
        <strain evidence="7 8">TBRC 5722</strain>
    </source>
</reference>
<dbReference type="RefSeq" id="WP_230733732.1">
    <property type="nucleotide sequence ID" value="NZ_JAJNDB010000002.1"/>
</dbReference>
<evidence type="ECO:0000256" key="2">
    <source>
        <dbReference type="ARBA" id="ARBA00022598"/>
    </source>
</evidence>
<dbReference type="CDD" id="cd05931">
    <property type="entry name" value="FAAL"/>
    <property type="match status" value="1"/>
</dbReference>
<evidence type="ECO:0000313" key="7">
    <source>
        <dbReference type="EMBL" id="MCD2194125.1"/>
    </source>
</evidence>
<organism evidence="7 8">
    <name type="scientific">Actinomycetospora endophytica</name>
    <dbReference type="NCBI Taxonomy" id="2291215"/>
    <lineage>
        <taxon>Bacteria</taxon>
        <taxon>Bacillati</taxon>
        <taxon>Actinomycetota</taxon>
        <taxon>Actinomycetes</taxon>
        <taxon>Pseudonocardiales</taxon>
        <taxon>Pseudonocardiaceae</taxon>
        <taxon>Actinomycetospora</taxon>
    </lineage>
</organism>